<dbReference type="InterPro" id="IPR006578">
    <property type="entry name" value="MADF-dom"/>
</dbReference>
<keyword evidence="3" id="KW-1185">Reference proteome</keyword>
<feature type="domain" description="MADF" evidence="1">
    <location>
        <begin position="11"/>
        <end position="104"/>
    </location>
</feature>
<name>A0A9N9RSH1_9DIPT</name>
<reference evidence="2" key="1">
    <citation type="submission" date="2022-01" db="EMBL/GenBank/DDBJ databases">
        <authorList>
            <person name="King R."/>
        </authorList>
    </citation>
    <scope>NUCLEOTIDE SEQUENCE</scope>
</reference>
<gene>
    <name evidence="2" type="ORF">CHIRRI_LOCUS5708</name>
</gene>
<evidence type="ECO:0000313" key="2">
    <source>
        <dbReference type="EMBL" id="CAG9802803.1"/>
    </source>
</evidence>
<dbReference type="Proteomes" id="UP001153620">
    <property type="component" value="Chromosome 2"/>
</dbReference>
<evidence type="ECO:0000259" key="1">
    <source>
        <dbReference type="PROSITE" id="PS51029"/>
    </source>
</evidence>
<dbReference type="PROSITE" id="PS51029">
    <property type="entry name" value="MADF"/>
    <property type="match status" value="1"/>
</dbReference>
<dbReference type="Pfam" id="PF10545">
    <property type="entry name" value="MADF_DNA_bdg"/>
    <property type="match status" value="1"/>
</dbReference>
<reference evidence="2" key="2">
    <citation type="submission" date="2022-10" db="EMBL/GenBank/DDBJ databases">
        <authorList>
            <consortium name="ENA_rothamsted_submissions"/>
            <consortium name="culmorum"/>
            <person name="King R."/>
        </authorList>
    </citation>
    <scope>NUCLEOTIDE SEQUENCE</scope>
</reference>
<dbReference type="OrthoDB" id="7783697at2759"/>
<dbReference type="GO" id="GO:0005667">
    <property type="term" value="C:transcription regulator complex"/>
    <property type="evidence" value="ECO:0007669"/>
    <property type="project" value="TreeGrafter"/>
</dbReference>
<dbReference type="PANTHER" id="PTHR12243">
    <property type="entry name" value="MADF DOMAIN TRANSCRIPTION FACTOR"/>
    <property type="match status" value="1"/>
</dbReference>
<dbReference type="InterPro" id="IPR039353">
    <property type="entry name" value="TF_Adf1"/>
</dbReference>
<accession>A0A9N9RSH1</accession>
<proteinExistence type="predicted"/>
<dbReference type="GO" id="GO:0005634">
    <property type="term" value="C:nucleus"/>
    <property type="evidence" value="ECO:0007669"/>
    <property type="project" value="TreeGrafter"/>
</dbReference>
<organism evidence="2 3">
    <name type="scientific">Chironomus riparius</name>
    <dbReference type="NCBI Taxonomy" id="315576"/>
    <lineage>
        <taxon>Eukaryota</taxon>
        <taxon>Metazoa</taxon>
        <taxon>Ecdysozoa</taxon>
        <taxon>Arthropoda</taxon>
        <taxon>Hexapoda</taxon>
        <taxon>Insecta</taxon>
        <taxon>Pterygota</taxon>
        <taxon>Neoptera</taxon>
        <taxon>Endopterygota</taxon>
        <taxon>Diptera</taxon>
        <taxon>Nematocera</taxon>
        <taxon>Chironomoidea</taxon>
        <taxon>Chironomidae</taxon>
        <taxon>Chironominae</taxon>
        <taxon>Chironomus</taxon>
    </lineage>
</organism>
<evidence type="ECO:0000313" key="3">
    <source>
        <dbReference type="Proteomes" id="UP001153620"/>
    </source>
</evidence>
<protein>
    <recommendedName>
        <fullName evidence="1">MADF domain-containing protein</fullName>
    </recommendedName>
</protein>
<dbReference type="GO" id="GO:0006357">
    <property type="term" value="P:regulation of transcription by RNA polymerase II"/>
    <property type="evidence" value="ECO:0007669"/>
    <property type="project" value="TreeGrafter"/>
</dbReference>
<sequence length="237" mass="27541">MNFRGTASDEEFVRHVQNNPILWDTRCQDYKDCKEKALVWDAVGNACGITGEQARLKWVSLREKYRREKLYWENIEKNGNSSNAPLKEYWPLMKDMKFIDAVSTKRHSYRKTMKNERMGSTSGMTPSYSPNISLTTSPQNFPGAMQVLEPLDNNEEQTHFLMNNSFNGVDDDDLSMDSDNGYNSLDINKTKYQSFGIYIGNELCALRDEFAEELHERLLSELLKFKRELRQAKCAEM</sequence>
<dbReference type="EMBL" id="OU895878">
    <property type="protein sequence ID" value="CAG9802803.1"/>
    <property type="molecule type" value="Genomic_DNA"/>
</dbReference>
<dbReference type="SMART" id="SM00595">
    <property type="entry name" value="MADF"/>
    <property type="match status" value="1"/>
</dbReference>
<dbReference type="AlphaFoldDB" id="A0A9N9RSH1"/>
<dbReference type="PANTHER" id="PTHR12243:SF67">
    <property type="entry name" value="COREPRESSOR OF PANGOLIN, ISOFORM A-RELATED"/>
    <property type="match status" value="1"/>
</dbReference>